<name>A0ABP0IZ20_9DINO</name>
<evidence type="ECO:0000256" key="3">
    <source>
        <dbReference type="ARBA" id="ARBA00022448"/>
    </source>
</evidence>
<evidence type="ECO:0000259" key="10">
    <source>
        <dbReference type="Pfam" id="PF03486"/>
    </source>
</evidence>
<dbReference type="NCBIfam" id="TIGR00275">
    <property type="entry name" value="aminoacetone oxidase family FAD-binding enzyme"/>
    <property type="match status" value="1"/>
</dbReference>
<keyword evidence="4" id="KW-0285">Flavoprotein</keyword>
<dbReference type="PANTHER" id="PTHR42887">
    <property type="entry name" value="OS12G0638800 PROTEIN"/>
    <property type="match status" value="1"/>
</dbReference>
<dbReference type="Pfam" id="PF22780">
    <property type="entry name" value="HI0933_like_1st"/>
    <property type="match status" value="1"/>
</dbReference>
<keyword evidence="3" id="KW-0813">Transport</keyword>
<accession>A0ABP0IZ20</accession>
<evidence type="ECO:0000256" key="7">
    <source>
        <dbReference type="ARBA" id="ARBA00022989"/>
    </source>
</evidence>
<sequence length="1113" mass="121075">MSSQLISQLRRYAADRVRPCHAEIVANLARHTSDFATGPLVLDIALPGAAYFSVAAGGLADVLHYVGESYVQVDRLIGASGGACSLFLILANDKSDGSASTAGLCPGADELLRSYLEYAESEGTGSWQRCWNAGRQMFSGVSNFWERKYLELLQDERAWTAIQHRAFCAVAARPIRQHLFGSTESGETFQSRSDNYIMHSFAKQEEAVQSFVATGEATFKGFVSGIPITSDEAIWEYIPNEDDVAQSPRIQSRSHVRLPSSFCDGGHPVAFDLFTCPENAAERHRNALLYYSTWFDNASDAALCTPESIEKLYKGGVDRTIDCLLNPSLMAPDHGNRGKDKMIIIPSDANLQQQLEKIGRPADLSGGAQCGAKFASNEALKSVSYPIQALAKSSKTLPAMLGCLWSGKHITSLQWIAAFGITSGTAGFSMGGKKGTDIEAKPLGVLLLVVSLVCDGTVSAAQQGMRNQTERLSPYEQMFLTNLGAGTILVGVAALTGQLQAGGLFLMENTTILDEIAIFALCSAFGQVFIFLTISWFGPDTNAKITTVRKMATVLISIVWFGHSIDMIQWLMVGLVFASVFAEISEKLPGKPRGRDQRWADRLCNQTAMVFWTGGILTCASICGNKQFNFGHVHFSEKPNLPSLGPTTRFSGGRIRCAQGEEPYPGSRGKRPAAWTSAESTSLGGGAAGLLAAMTAGRRGRPVILLEKNAVLGKKIRISGGGRCNFTNISENLQKAYHSSLPEGELVEEVQSDGSFFQKAFKRYPPEKFIALVESHGIKYHEKKLGQLFCNKSARQIVDMLQQECLAASVDVYTEAECLSVSAASAARRVTASGSEAGRFRVVYSKEEETKELHAEAVVVACGGLSYAKTCGATDLAQRLARSFDLKVSGVRPGLVPLRLDPNAWTRSLTGVSLQVAASIGNMSFEEQILFTHQGISGPAVLQASSYWYDHDHPKALRLDLLPYMNEEDVLHWLQRRAESCRNRQSQRRMPASEELARKLPRRFADGFWIHEVSQRLHVSPSAGLEDLEISSLKDLAALLKSWEVSVIGTEGYPKAEVTCGGVSTQELSDETMECKKHPGLYFIGEAVDVTGWLGGYNFQWAWASGFAAGAVC</sequence>
<dbReference type="InterPro" id="IPR036188">
    <property type="entry name" value="FAD/NAD-bd_sf"/>
</dbReference>
<keyword evidence="13" id="KW-1185">Reference proteome</keyword>
<keyword evidence="5 9" id="KW-0812">Transmembrane</keyword>
<keyword evidence="7 9" id="KW-1133">Transmembrane helix</keyword>
<feature type="domain" description="RsdA/BaiN/AoA(So)-like insert" evidence="11">
    <location>
        <begin position="892"/>
        <end position="1058"/>
    </location>
</feature>
<keyword evidence="6" id="KW-0274">FAD</keyword>
<comment type="caution">
    <text evidence="12">The sequence shown here is derived from an EMBL/GenBank/DDBJ whole genome shotgun (WGS) entry which is preliminary data.</text>
</comment>
<keyword evidence="8 9" id="KW-0472">Membrane</keyword>
<dbReference type="InterPro" id="IPR057661">
    <property type="entry name" value="RsdA/BaiN/AoA(So)_Rossmann"/>
</dbReference>
<dbReference type="Pfam" id="PF08449">
    <property type="entry name" value="UAA"/>
    <property type="match status" value="1"/>
</dbReference>
<proteinExistence type="predicted"/>
<evidence type="ECO:0000256" key="5">
    <source>
        <dbReference type="ARBA" id="ARBA00022692"/>
    </source>
</evidence>
<dbReference type="Pfam" id="PF03486">
    <property type="entry name" value="HI0933_like"/>
    <property type="match status" value="1"/>
</dbReference>
<dbReference type="InterPro" id="IPR023166">
    <property type="entry name" value="BaiN-like_dom_sf"/>
</dbReference>
<feature type="transmembrane region" description="Helical" evidence="9">
    <location>
        <begin position="558"/>
        <end position="582"/>
    </location>
</feature>
<dbReference type="Gene3D" id="2.40.30.10">
    <property type="entry name" value="Translation factors"/>
    <property type="match status" value="1"/>
</dbReference>
<gene>
    <name evidence="12" type="ORF">SCF082_LOCUS9403</name>
</gene>
<feature type="domain" description="RsdA/BaiN/AoA(So)-like Rossmann fold-like" evidence="10">
    <location>
        <begin position="683"/>
        <end position="1111"/>
    </location>
</feature>
<dbReference type="InterPro" id="IPR055178">
    <property type="entry name" value="RsdA/BaiN/AoA(So)-like_dom"/>
</dbReference>
<comment type="cofactor">
    <cofactor evidence="1">
        <name>FAD</name>
        <dbReference type="ChEBI" id="CHEBI:57692"/>
    </cofactor>
</comment>
<dbReference type="PANTHER" id="PTHR42887:SF2">
    <property type="entry name" value="OS12G0638800 PROTEIN"/>
    <property type="match status" value="1"/>
</dbReference>
<evidence type="ECO:0000256" key="8">
    <source>
        <dbReference type="ARBA" id="ARBA00023136"/>
    </source>
</evidence>
<evidence type="ECO:0000256" key="4">
    <source>
        <dbReference type="ARBA" id="ARBA00022630"/>
    </source>
</evidence>
<organism evidence="12 13">
    <name type="scientific">Durusdinium trenchii</name>
    <dbReference type="NCBI Taxonomy" id="1381693"/>
    <lineage>
        <taxon>Eukaryota</taxon>
        <taxon>Sar</taxon>
        <taxon>Alveolata</taxon>
        <taxon>Dinophyceae</taxon>
        <taxon>Suessiales</taxon>
        <taxon>Symbiodiniaceae</taxon>
        <taxon>Durusdinium</taxon>
    </lineage>
</organism>
<evidence type="ECO:0000313" key="12">
    <source>
        <dbReference type="EMBL" id="CAK9007309.1"/>
    </source>
</evidence>
<dbReference type="SUPFAM" id="SSF51905">
    <property type="entry name" value="FAD/NAD(P)-binding domain"/>
    <property type="match status" value="1"/>
</dbReference>
<feature type="transmembrane region" description="Helical" evidence="9">
    <location>
        <begin position="413"/>
        <end position="431"/>
    </location>
</feature>
<dbReference type="InterPro" id="IPR004792">
    <property type="entry name" value="BaiN-like"/>
</dbReference>
<reference evidence="12 13" key="1">
    <citation type="submission" date="2024-02" db="EMBL/GenBank/DDBJ databases">
        <authorList>
            <person name="Chen Y."/>
            <person name="Shah S."/>
            <person name="Dougan E. K."/>
            <person name="Thang M."/>
            <person name="Chan C."/>
        </authorList>
    </citation>
    <scope>NUCLEOTIDE SEQUENCE [LARGE SCALE GENOMIC DNA]</scope>
</reference>
<evidence type="ECO:0000256" key="2">
    <source>
        <dbReference type="ARBA" id="ARBA00004141"/>
    </source>
</evidence>
<evidence type="ECO:0000256" key="1">
    <source>
        <dbReference type="ARBA" id="ARBA00001974"/>
    </source>
</evidence>
<dbReference type="EMBL" id="CAXAMM010005447">
    <property type="protein sequence ID" value="CAK9007309.1"/>
    <property type="molecule type" value="Genomic_DNA"/>
</dbReference>
<evidence type="ECO:0000256" key="6">
    <source>
        <dbReference type="ARBA" id="ARBA00022827"/>
    </source>
</evidence>
<feature type="transmembrane region" description="Helical" evidence="9">
    <location>
        <begin position="518"/>
        <end position="538"/>
    </location>
</feature>
<dbReference type="Proteomes" id="UP001642464">
    <property type="component" value="Unassembled WGS sequence"/>
</dbReference>
<evidence type="ECO:0000259" key="11">
    <source>
        <dbReference type="Pfam" id="PF22780"/>
    </source>
</evidence>
<feature type="transmembrane region" description="Helical" evidence="9">
    <location>
        <begin position="483"/>
        <end position="506"/>
    </location>
</feature>
<evidence type="ECO:0000256" key="9">
    <source>
        <dbReference type="SAM" id="Phobius"/>
    </source>
</evidence>
<comment type="subcellular location">
    <subcellularLocation>
        <location evidence="2">Membrane</location>
        <topology evidence="2">Multi-pass membrane protein</topology>
    </subcellularLocation>
</comment>
<evidence type="ECO:0000313" key="13">
    <source>
        <dbReference type="Proteomes" id="UP001642464"/>
    </source>
</evidence>
<dbReference type="SUPFAM" id="SSF160996">
    <property type="entry name" value="HI0933 insert domain-like"/>
    <property type="match status" value="1"/>
</dbReference>
<dbReference type="InterPro" id="IPR037185">
    <property type="entry name" value="EmrE-like"/>
</dbReference>
<dbReference type="Gene3D" id="1.10.8.260">
    <property type="entry name" value="HI0933 insert domain-like"/>
    <property type="match status" value="1"/>
</dbReference>
<protein>
    <submittedName>
        <fullName evidence="12">Uncharacterized protein YhiN</fullName>
    </submittedName>
</protein>
<dbReference type="InterPro" id="IPR013657">
    <property type="entry name" value="SCL35B1-4/HUT1"/>
</dbReference>
<dbReference type="SUPFAM" id="SSF103481">
    <property type="entry name" value="Multidrug resistance efflux transporter EmrE"/>
    <property type="match status" value="1"/>
</dbReference>
<dbReference type="Gene3D" id="3.50.50.60">
    <property type="entry name" value="FAD/NAD(P)-binding domain"/>
    <property type="match status" value="1"/>
</dbReference>